<organism evidence="1 2">
    <name type="scientific">Rubus argutus</name>
    <name type="common">Southern blackberry</name>
    <dbReference type="NCBI Taxonomy" id="59490"/>
    <lineage>
        <taxon>Eukaryota</taxon>
        <taxon>Viridiplantae</taxon>
        <taxon>Streptophyta</taxon>
        <taxon>Embryophyta</taxon>
        <taxon>Tracheophyta</taxon>
        <taxon>Spermatophyta</taxon>
        <taxon>Magnoliopsida</taxon>
        <taxon>eudicotyledons</taxon>
        <taxon>Gunneridae</taxon>
        <taxon>Pentapetalae</taxon>
        <taxon>rosids</taxon>
        <taxon>fabids</taxon>
        <taxon>Rosales</taxon>
        <taxon>Rosaceae</taxon>
        <taxon>Rosoideae</taxon>
        <taxon>Rosoideae incertae sedis</taxon>
        <taxon>Rubus</taxon>
    </lineage>
</organism>
<dbReference type="AlphaFoldDB" id="A0AAW1X9X7"/>
<evidence type="ECO:0000313" key="1">
    <source>
        <dbReference type="EMBL" id="KAK9933205.1"/>
    </source>
</evidence>
<reference evidence="1 2" key="1">
    <citation type="journal article" date="2023" name="G3 (Bethesda)">
        <title>A chromosome-length genome assembly and annotation of blackberry (Rubus argutus, cv. 'Hillquist').</title>
        <authorList>
            <person name="Bruna T."/>
            <person name="Aryal R."/>
            <person name="Dudchenko O."/>
            <person name="Sargent D.J."/>
            <person name="Mead D."/>
            <person name="Buti M."/>
            <person name="Cavallini A."/>
            <person name="Hytonen T."/>
            <person name="Andres J."/>
            <person name="Pham M."/>
            <person name="Weisz D."/>
            <person name="Mascagni F."/>
            <person name="Usai G."/>
            <person name="Natali L."/>
            <person name="Bassil N."/>
            <person name="Fernandez G.E."/>
            <person name="Lomsadze A."/>
            <person name="Armour M."/>
            <person name="Olukolu B."/>
            <person name="Poorten T."/>
            <person name="Britton C."/>
            <person name="Davik J."/>
            <person name="Ashrafi H."/>
            <person name="Aiden E.L."/>
            <person name="Borodovsky M."/>
            <person name="Worthington M."/>
        </authorList>
    </citation>
    <scope>NUCLEOTIDE SEQUENCE [LARGE SCALE GENOMIC DNA]</scope>
    <source>
        <strain evidence="1">PI 553951</strain>
    </source>
</reference>
<evidence type="ECO:0000313" key="2">
    <source>
        <dbReference type="Proteomes" id="UP001457282"/>
    </source>
</evidence>
<gene>
    <name evidence="1" type="ORF">M0R45_020408</name>
</gene>
<proteinExistence type="predicted"/>
<dbReference type="EMBL" id="JBEDUW010000004">
    <property type="protein sequence ID" value="KAK9933205.1"/>
    <property type="molecule type" value="Genomic_DNA"/>
</dbReference>
<keyword evidence="2" id="KW-1185">Reference proteome</keyword>
<sequence>MAASVGHKHLAALGRSPSLIRSLSDDLSFSLVRWSLDLQQGWDTQIRLMLILGERDLVFGLYQCGCDGGKASSSFRGATPSAGCWRWMAWGSE</sequence>
<protein>
    <submittedName>
        <fullName evidence="1">Uncharacterized protein</fullName>
    </submittedName>
</protein>
<comment type="caution">
    <text evidence="1">The sequence shown here is derived from an EMBL/GenBank/DDBJ whole genome shotgun (WGS) entry which is preliminary data.</text>
</comment>
<accession>A0AAW1X9X7</accession>
<name>A0AAW1X9X7_RUBAR</name>
<dbReference type="Proteomes" id="UP001457282">
    <property type="component" value="Unassembled WGS sequence"/>
</dbReference>